<dbReference type="VEuPathDB" id="FungiDB:ASPCADRAFT_513321"/>
<proteinExistence type="predicted"/>
<dbReference type="PANTHER" id="PTHR37017:SF11">
    <property type="entry name" value="ESTERASE_LIPASE_THIOESTERASE DOMAIN-CONTAINING PROTEIN"/>
    <property type="match status" value="1"/>
</dbReference>
<dbReference type="InterPro" id="IPR029058">
    <property type="entry name" value="AB_hydrolase_fold"/>
</dbReference>
<dbReference type="OMA" id="NTHEPWK"/>
<gene>
    <name evidence="2" type="ORF">ASPCADRAFT_513321</name>
</gene>
<dbReference type="PANTHER" id="PTHR37017">
    <property type="entry name" value="AB HYDROLASE-1 DOMAIN-CONTAINING PROTEIN-RELATED"/>
    <property type="match status" value="1"/>
</dbReference>
<keyword evidence="3" id="KW-1185">Reference proteome</keyword>
<dbReference type="Proteomes" id="UP000188318">
    <property type="component" value="Unassembled WGS sequence"/>
</dbReference>
<feature type="domain" description="AB hydrolase-1" evidence="1">
    <location>
        <begin position="24"/>
        <end position="226"/>
    </location>
</feature>
<dbReference type="Pfam" id="PF12697">
    <property type="entry name" value="Abhydrolase_6"/>
    <property type="match status" value="1"/>
</dbReference>
<evidence type="ECO:0000313" key="3">
    <source>
        <dbReference type="Proteomes" id="UP000188318"/>
    </source>
</evidence>
<dbReference type="InterPro" id="IPR052897">
    <property type="entry name" value="Sec-Metab_Biosynth_Hydrolase"/>
</dbReference>
<dbReference type="STRING" id="602072.A0A1R3RXT5"/>
<evidence type="ECO:0000313" key="2">
    <source>
        <dbReference type="EMBL" id="OOF99281.1"/>
    </source>
</evidence>
<organism evidence="2 3">
    <name type="scientific">Aspergillus carbonarius (strain ITEM 5010)</name>
    <dbReference type="NCBI Taxonomy" id="602072"/>
    <lineage>
        <taxon>Eukaryota</taxon>
        <taxon>Fungi</taxon>
        <taxon>Dikarya</taxon>
        <taxon>Ascomycota</taxon>
        <taxon>Pezizomycotina</taxon>
        <taxon>Eurotiomycetes</taxon>
        <taxon>Eurotiomycetidae</taxon>
        <taxon>Eurotiales</taxon>
        <taxon>Aspergillaceae</taxon>
        <taxon>Aspergillus</taxon>
        <taxon>Aspergillus subgen. Circumdati</taxon>
    </lineage>
</organism>
<protein>
    <recommendedName>
        <fullName evidence="1">AB hydrolase-1 domain-containing protein</fullName>
    </recommendedName>
</protein>
<dbReference type="EMBL" id="KV907495">
    <property type="protein sequence ID" value="OOF99281.1"/>
    <property type="molecule type" value="Genomic_DNA"/>
</dbReference>
<dbReference type="OrthoDB" id="1263307at2759"/>
<dbReference type="InterPro" id="IPR000073">
    <property type="entry name" value="AB_hydrolase_1"/>
</dbReference>
<name>A0A1R3RXT5_ASPC5</name>
<dbReference type="SUPFAM" id="SSF53474">
    <property type="entry name" value="alpha/beta-Hydrolases"/>
    <property type="match status" value="1"/>
</dbReference>
<dbReference type="AlphaFoldDB" id="A0A1R3RXT5"/>
<sequence length="246" mass="26523">MPFFDHVAALVMSTVGNKVGPVAWHRPACLDQLWDELASLGLASVAVTHPSIGSTSQLPRTMEDDRANLHAVIEKPADDGHLVTAIAHSYGDVVSSGAAQGLEVAERRVAGKTGGNIEIVYLAAFAVSAGMSVLTCFRGVVPLFWESKDVQDYWISQLLSTTTKSFKVLNTYIPWEDILCTYIHAEQDRALPLEIQKAMAAAMGPITTGTANSFHSPFLSMPRDVAVWAQESVRESLKKAVGTTVV</sequence>
<dbReference type="Gene3D" id="3.40.50.1820">
    <property type="entry name" value="alpha/beta hydrolase"/>
    <property type="match status" value="1"/>
</dbReference>
<accession>A0A1R3RXT5</accession>
<evidence type="ECO:0000259" key="1">
    <source>
        <dbReference type="Pfam" id="PF12697"/>
    </source>
</evidence>
<reference evidence="3" key="1">
    <citation type="journal article" date="2017" name="Genome Biol.">
        <title>Comparative genomics reveals high biological diversity and specific adaptations in the industrially and medically important fungal genus Aspergillus.</title>
        <authorList>
            <person name="de Vries R.P."/>
            <person name="Riley R."/>
            <person name="Wiebenga A."/>
            <person name="Aguilar-Osorio G."/>
            <person name="Amillis S."/>
            <person name="Uchima C.A."/>
            <person name="Anderluh G."/>
            <person name="Asadollahi M."/>
            <person name="Askin M."/>
            <person name="Barry K."/>
            <person name="Battaglia E."/>
            <person name="Bayram O."/>
            <person name="Benocci T."/>
            <person name="Braus-Stromeyer S.A."/>
            <person name="Caldana C."/>
            <person name="Canovas D."/>
            <person name="Cerqueira G.C."/>
            <person name="Chen F."/>
            <person name="Chen W."/>
            <person name="Choi C."/>
            <person name="Clum A."/>
            <person name="Dos Santos R.A."/>
            <person name="Damasio A.R."/>
            <person name="Diallinas G."/>
            <person name="Emri T."/>
            <person name="Fekete E."/>
            <person name="Flipphi M."/>
            <person name="Freyberg S."/>
            <person name="Gallo A."/>
            <person name="Gournas C."/>
            <person name="Habgood R."/>
            <person name="Hainaut M."/>
            <person name="Harispe M.L."/>
            <person name="Henrissat B."/>
            <person name="Hilden K.S."/>
            <person name="Hope R."/>
            <person name="Hossain A."/>
            <person name="Karabika E."/>
            <person name="Karaffa L."/>
            <person name="Karanyi Z."/>
            <person name="Krasevec N."/>
            <person name="Kuo A."/>
            <person name="Kusch H."/>
            <person name="LaButti K."/>
            <person name="Lagendijk E.L."/>
            <person name="Lapidus A."/>
            <person name="Levasseur A."/>
            <person name="Lindquist E."/>
            <person name="Lipzen A."/>
            <person name="Logrieco A.F."/>
            <person name="MacCabe A."/>
            <person name="Maekelae M.R."/>
            <person name="Malavazi I."/>
            <person name="Melin P."/>
            <person name="Meyer V."/>
            <person name="Mielnichuk N."/>
            <person name="Miskei M."/>
            <person name="Molnar A.P."/>
            <person name="Mule G."/>
            <person name="Ngan C.Y."/>
            <person name="Orejas M."/>
            <person name="Orosz E."/>
            <person name="Ouedraogo J.P."/>
            <person name="Overkamp K.M."/>
            <person name="Park H.-S."/>
            <person name="Perrone G."/>
            <person name="Piumi F."/>
            <person name="Punt P.J."/>
            <person name="Ram A.F."/>
            <person name="Ramon A."/>
            <person name="Rauscher S."/>
            <person name="Record E."/>
            <person name="Riano-Pachon D.M."/>
            <person name="Robert V."/>
            <person name="Roehrig J."/>
            <person name="Ruller R."/>
            <person name="Salamov A."/>
            <person name="Salih N.S."/>
            <person name="Samson R.A."/>
            <person name="Sandor E."/>
            <person name="Sanguinetti M."/>
            <person name="Schuetze T."/>
            <person name="Sepcic K."/>
            <person name="Shelest E."/>
            <person name="Sherlock G."/>
            <person name="Sophianopoulou V."/>
            <person name="Squina F.M."/>
            <person name="Sun H."/>
            <person name="Susca A."/>
            <person name="Todd R.B."/>
            <person name="Tsang A."/>
            <person name="Unkles S.E."/>
            <person name="van de Wiele N."/>
            <person name="van Rossen-Uffink D."/>
            <person name="Oliveira J.V."/>
            <person name="Vesth T.C."/>
            <person name="Visser J."/>
            <person name="Yu J.-H."/>
            <person name="Zhou M."/>
            <person name="Andersen M.R."/>
            <person name="Archer D.B."/>
            <person name="Baker S.E."/>
            <person name="Benoit I."/>
            <person name="Brakhage A.A."/>
            <person name="Braus G.H."/>
            <person name="Fischer R."/>
            <person name="Frisvad J.C."/>
            <person name="Goldman G.H."/>
            <person name="Houbraken J."/>
            <person name="Oakley B."/>
            <person name="Pocsi I."/>
            <person name="Scazzocchio C."/>
            <person name="Seiboth B."/>
            <person name="vanKuyk P.A."/>
            <person name="Wortman J."/>
            <person name="Dyer P.S."/>
            <person name="Grigoriev I.V."/>
        </authorList>
    </citation>
    <scope>NUCLEOTIDE SEQUENCE [LARGE SCALE GENOMIC DNA]</scope>
    <source>
        <strain evidence="3">ITEM 5010</strain>
    </source>
</reference>